<proteinExistence type="predicted"/>
<dbReference type="Gene3D" id="1.10.10.10">
    <property type="entry name" value="Winged helix-like DNA-binding domain superfamily/Winged helix DNA-binding domain"/>
    <property type="match status" value="1"/>
</dbReference>
<sequence length="93" mass="10633">MNKTRCIKCSELLKVIAHPIRLQLLCLMMNEQKNVSSLCKKLKLHQAVISHHLSLLRNKNIVKAQRKGTMVHYKLVDPTISAIMNALYRQAGL</sequence>
<evidence type="ECO:0000259" key="4">
    <source>
        <dbReference type="PROSITE" id="PS50987"/>
    </source>
</evidence>
<dbReference type="InterPro" id="IPR001845">
    <property type="entry name" value="HTH_ArsR_DNA-bd_dom"/>
</dbReference>
<evidence type="ECO:0000256" key="3">
    <source>
        <dbReference type="ARBA" id="ARBA00023163"/>
    </source>
</evidence>
<keyword evidence="2" id="KW-0238">DNA-binding</keyword>
<dbReference type="InterPro" id="IPR051081">
    <property type="entry name" value="HTH_MetalResp_TranReg"/>
</dbReference>
<dbReference type="GO" id="GO:0003700">
    <property type="term" value="F:DNA-binding transcription factor activity"/>
    <property type="evidence" value="ECO:0007669"/>
    <property type="project" value="InterPro"/>
</dbReference>
<dbReference type="STRING" id="1817863.A2Y62_18110"/>
<dbReference type="AlphaFoldDB" id="A0A1F5VVH9"/>
<dbReference type="InterPro" id="IPR036390">
    <property type="entry name" value="WH_DNA-bd_sf"/>
</dbReference>
<dbReference type="PANTHER" id="PTHR33154">
    <property type="entry name" value="TRANSCRIPTIONAL REGULATOR, ARSR FAMILY"/>
    <property type="match status" value="1"/>
</dbReference>
<dbReference type="Pfam" id="PF01022">
    <property type="entry name" value="HTH_5"/>
    <property type="match status" value="1"/>
</dbReference>
<dbReference type="PRINTS" id="PR00778">
    <property type="entry name" value="HTHARSR"/>
</dbReference>
<dbReference type="Proteomes" id="UP000178943">
    <property type="component" value="Unassembled WGS sequence"/>
</dbReference>
<protein>
    <recommendedName>
        <fullName evidence="4">HTH arsR-type domain-containing protein</fullName>
    </recommendedName>
</protein>
<keyword evidence="3" id="KW-0804">Transcription</keyword>
<keyword evidence="1" id="KW-0805">Transcription regulation</keyword>
<evidence type="ECO:0000256" key="2">
    <source>
        <dbReference type="ARBA" id="ARBA00023125"/>
    </source>
</evidence>
<evidence type="ECO:0000313" key="5">
    <source>
        <dbReference type="EMBL" id="OGF67464.1"/>
    </source>
</evidence>
<dbReference type="NCBIfam" id="NF033788">
    <property type="entry name" value="HTH_metalloreg"/>
    <property type="match status" value="1"/>
</dbReference>
<dbReference type="InterPro" id="IPR036388">
    <property type="entry name" value="WH-like_DNA-bd_sf"/>
</dbReference>
<dbReference type="GO" id="GO:0003677">
    <property type="term" value="F:DNA binding"/>
    <property type="evidence" value="ECO:0007669"/>
    <property type="project" value="UniProtKB-KW"/>
</dbReference>
<gene>
    <name evidence="5" type="ORF">A2Y62_18110</name>
</gene>
<dbReference type="PROSITE" id="PS50987">
    <property type="entry name" value="HTH_ARSR_2"/>
    <property type="match status" value="1"/>
</dbReference>
<reference evidence="5 6" key="1">
    <citation type="journal article" date="2016" name="Nat. Commun.">
        <title>Thousands of microbial genomes shed light on interconnected biogeochemical processes in an aquifer system.</title>
        <authorList>
            <person name="Anantharaman K."/>
            <person name="Brown C.T."/>
            <person name="Hug L.A."/>
            <person name="Sharon I."/>
            <person name="Castelle C.J."/>
            <person name="Probst A.J."/>
            <person name="Thomas B.C."/>
            <person name="Singh A."/>
            <person name="Wilkins M.J."/>
            <person name="Karaoz U."/>
            <person name="Brodie E.L."/>
            <person name="Williams K.H."/>
            <person name="Hubbard S.S."/>
            <person name="Banfield J.F."/>
        </authorList>
    </citation>
    <scope>NUCLEOTIDE SEQUENCE [LARGE SCALE GENOMIC DNA]</scope>
</reference>
<dbReference type="InterPro" id="IPR011991">
    <property type="entry name" value="ArsR-like_HTH"/>
</dbReference>
<feature type="domain" description="HTH arsR-type" evidence="4">
    <location>
        <begin position="1"/>
        <end position="93"/>
    </location>
</feature>
<dbReference type="SUPFAM" id="SSF46785">
    <property type="entry name" value="Winged helix' DNA-binding domain"/>
    <property type="match status" value="1"/>
</dbReference>
<evidence type="ECO:0000313" key="6">
    <source>
        <dbReference type="Proteomes" id="UP000178943"/>
    </source>
</evidence>
<dbReference type="SMART" id="SM00418">
    <property type="entry name" value="HTH_ARSR"/>
    <property type="match status" value="1"/>
</dbReference>
<dbReference type="EMBL" id="MFGW01000049">
    <property type="protein sequence ID" value="OGF67464.1"/>
    <property type="molecule type" value="Genomic_DNA"/>
</dbReference>
<dbReference type="CDD" id="cd00090">
    <property type="entry name" value="HTH_ARSR"/>
    <property type="match status" value="1"/>
</dbReference>
<dbReference type="PANTHER" id="PTHR33154:SF18">
    <property type="entry name" value="ARSENICAL RESISTANCE OPERON REPRESSOR"/>
    <property type="match status" value="1"/>
</dbReference>
<name>A0A1F5VVH9_9BACT</name>
<evidence type="ECO:0000256" key="1">
    <source>
        <dbReference type="ARBA" id="ARBA00023015"/>
    </source>
</evidence>
<accession>A0A1F5VVH9</accession>
<organism evidence="5 6">
    <name type="scientific">Candidatus Fischerbacteria bacterium RBG_13_37_8</name>
    <dbReference type="NCBI Taxonomy" id="1817863"/>
    <lineage>
        <taxon>Bacteria</taxon>
        <taxon>Candidatus Fischeribacteriota</taxon>
    </lineage>
</organism>
<comment type="caution">
    <text evidence="5">The sequence shown here is derived from an EMBL/GenBank/DDBJ whole genome shotgun (WGS) entry which is preliminary data.</text>
</comment>